<proteinExistence type="predicted"/>
<feature type="transmembrane region" description="Helical" evidence="8">
    <location>
        <begin position="197"/>
        <end position="218"/>
    </location>
</feature>
<feature type="transmembrane region" description="Helical" evidence="8">
    <location>
        <begin position="29"/>
        <end position="50"/>
    </location>
</feature>
<keyword evidence="3" id="KW-0328">Glycosyltransferase</keyword>
<keyword evidence="2" id="KW-1003">Cell membrane</keyword>
<evidence type="ECO:0000256" key="8">
    <source>
        <dbReference type="SAM" id="Phobius"/>
    </source>
</evidence>
<keyword evidence="5 8" id="KW-0812">Transmembrane</keyword>
<evidence type="ECO:0000313" key="10">
    <source>
        <dbReference type="Proteomes" id="UP000198611"/>
    </source>
</evidence>
<feature type="transmembrane region" description="Helical" evidence="8">
    <location>
        <begin position="105"/>
        <end position="127"/>
    </location>
</feature>
<evidence type="ECO:0000256" key="3">
    <source>
        <dbReference type="ARBA" id="ARBA00022676"/>
    </source>
</evidence>
<keyword evidence="7 8" id="KW-0472">Membrane</keyword>
<dbReference type="GO" id="GO:0009103">
    <property type="term" value="P:lipopolysaccharide biosynthetic process"/>
    <property type="evidence" value="ECO:0007669"/>
    <property type="project" value="UniProtKB-ARBA"/>
</dbReference>
<dbReference type="AlphaFoldDB" id="A0A1I1NPL6"/>
<feature type="transmembrane region" description="Helical" evidence="8">
    <location>
        <begin position="160"/>
        <end position="177"/>
    </location>
</feature>
<dbReference type="PANTHER" id="PTHR33908:SF11">
    <property type="entry name" value="MEMBRANE PROTEIN"/>
    <property type="match status" value="1"/>
</dbReference>
<accession>A0A1I1NPL6</accession>
<reference evidence="9 10" key="1">
    <citation type="submission" date="2016-10" db="EMBL/GenBank/DDBJ databases">
        <authorList>
            <person name="de Groot N.N."/>
        </authorList>
    </citation>
    <scope>NUCLEOTIDE SEQUENCE [LARGE SCALE GENOMIC DNA]</scope>
    <source>
        <strain evidence="9 10">HL3</strain>
    </source>
</reference>
<feature type="transmembrane region" description="Helical" evidence="8">
    <location>
        <begin position="70"/>
        <end position="98"/>
    </location>
</feature>
<evidence type="ECO:0000256" key="6">
    <source>
        <dbReference type="ARBA" id="ARBA00022989"/>
    </source>
</evidence>
<feature type="transmembrane region" description="Helical" evidence="8">
    <location>
        <begin position="320"/>
        <end position="339"/>
    </location>
</feature>
<feature type="transmembrane region" description="Helical" evidence="8">
    <location>
        <begin position="6"/>
        <end position="24"/>
    </location>
</feature>
<name>A0A1I1NPL6_9GAMM</name>
<dbReference type="InterPro" id="IPR050297">
    <property type="entry name" value="LipidA_mod_glycosyltrf_83"/>
</dbReference>
<protein>
    <recommendedName>
        <fullName evidence="11">Dolichyl-phosphate-mannose-protein mannosyltransferase</fullName>
    </recommendedName>
</protein>
<feature type="transmembrane region" description="Helical" evidence="8">
    <location>
        <begin position="351"/>
        <end position="368"/>
    </location>
</feature>
<dbReference type="STRING" id="1123397.SAMN05660831_00268"/>
<keyword evidence="4" id="KW-0808">Transferase</keyword>
<comment type="subcellular location">
    <subcellularLocation>
        <location evidence="1">Cell membrane</location>
        <topology evidence="1">Multi-pass membrane protein</topology>
    </subcellularLocation>
</comment>
<evidence type="ECO:0000256" key="4">
    <source>
        <dbReference type="ARBA" id="ARBA00022679"/>
    </source>
</evidence>
<dbReference type="PANTHER" id="PTHR33908">
    <property type="entry name" value="MANNOSYLTRANSFERASE YKCB-RELATED"/>
    <property type="match status" value="1"/>
</dbReference>
<gene>
    <name evidence="9" type="ORF">SAMN05660831_00268</name>
</gene>
<keyword evidence="6 8" id="KW-1133">Transmembrane helix</keyword>
<evidence type="ECO:0000256" key="2">
    <source>
        <dbReference type="ARBA" id="ARBA00022475"/>
    </source>
</evidence>
<keyword evidence="10" id="KW-1185">Reference proteome</keyword>
<evidence type="ECO:0000256" key="1">
    <source>
        <dbReference type="ARBA" id="ARBA00004651"/>
    </source>
</evidence>
<feature type="transmembrane region" description="Helical" evidence="8">
    <location>
        <begin position="230"/>
        <end position="250"/>
    </location>
</feature>
<dbReference type="Proteomes" id="UP000198611">
    <property type="component" value="Unassembled WGS sequence"/>
</dbReference>
<sequence length="419" mass="45776">MIAPEVLGWLSLASAGFGSFFLALKNSWVWDVVLVAFGVRALAALFHFYVAPLPDGTADAISFEAQAWEWARAGLWSALSAFPGIDSYFYAWCAALIYALTDRSLLLLQSINVFAGVLGVLVTWMVARELWGERAARKVAWVMALFPMVVQYGALPMREVWFVLFFMVGALGAIRWARGGGATAMGLTVGGFVAATFFHGGAIVGLLGFFGVLGAGAFRRWWAGVARGRLRVVASLAILGVLGLAVAYVVTGVSIHKLGTAEQMVSTERWMFYFESRVVGGARYPEWTQPQGATDFIWAVPLRAAYLLFAPFPWDLREPALVIGLIDALFYLALVVLVWRGRRAIWNDPGGRMLFLILVPLIFAYGVGTGNFGTGLRHRAKFAGALIALAAPHLPRLIWWRRSVPSSRSAAVPRELAAR</sequence>
<organism evidence="9 10">
    <name type="scientific">Thiohalospira halophila DSM 15071</name>
    <dbReference type="NCBI Taxonomy" id="1123397"/>
    <lineage>
        <taxon>Bacteria</taxon>
        <taxon>Pseudomonadati</taxon>
        <taxon>Pseudomonadota</taxon>
        <taxon>Gammaproteobacteria</taxon>
        <taxon>Thiohalospirales</taxon>
        <taxon>Thiohalospiraceae</taxon>
        <taxon>Thiohalospira</taxon>
    </lineage>
</organism>
<dbReference type="GO" id="GO:0005886">
    <property type="term" value="C:plasma membrane"/>
    <property type="evidence" value="ECO:0007669"/>
    <property type="project" value="UniProtKB-SubCell"/>
</dbReference>
<evidence type="ECO:0000256" key="7">
    <source>
        <dbReference type="ARBA" id="ARBA00023136"/>
    </source>
</evidence>
<dbReference type="EMBL" id="FOMJ01000001">
    <property type="protein sequence ID" value="SFC96703.1"/>
    <property type="molecule type" value="Genomic_DNA"/>
</dbReference>
<dbReference type="GO" id="GO:0016763">
    <property type="term" value="F:pentosyltransferase activity"/>
    <property type="evidence" value="ECO:0007669"/>
    <property type="project" value="TreeGrafter"/>
</dbReference>
<evidence type="ECO:0008006" key="11">
    <source>
        <dbReference type="Google" id="ProtNLM"/>
    </source>
</evidence>
<evidence type="ECO:0000313" key="9">
    <source>
        <dbReference type="EMBL" id="SFC96703.1"/>
    </source>
</evidence>
<evidence type="ECO:0000256" key="5">
    <source>
        <dbReference type="ARBA" id="ARBA00022692"/>
    </source>
</evidence>